<dbReference type="InterPro" id="IPR045916">
    <property type="entry name" value="DUF5777"/>
</dbReference>
<name>A0ABS8TYL4_9SPHI</name>
<protein>
    <submittedName>
        <fullName evidence="3">DUF5777 family beta-barrel protein</fullName>
    </submittedName>
</protein>
<accession>A0ABS8TYL4</accession>
<keyword evidence="4" id="KW-1185">Reference proteome</keyword>
<dbReference type="EMBL" id="JAJPWV010000001">
    <property type="protein sequence ID" value="MCD8739477.1"/>
    <property type="molecule type" value="Genomic_DNA"/>
</dbReference>
<evidence type="ECO:0000259" key="2">
    <source>
        <dbReference type="Pfam" id="PF19089"/>
    </source>
</evidence>
<organism evidence="3 4">
    <name type="scientific">Mucilaginibacter roseus</name>
    <dbReference type="NCBI Taxonomy" id="1528868"/>
    <lineage>
        <taxon>Bacteria</taxon>
        <taxon>Pseudomonadati</taxon>
        <taxon>Bacteroidota</taxon>
        <taxon>Sphingobacteriia</taxon>
        <taxon>Sphingobacteriales</taxon>
        <taxon>Sphingobacteriaceae</taxon>
        <taxon>Mucilaginibacter</taxon>
    </lineage>
</organism>
<keyword evidence="1" id="KW-0732">Signal</keyword>
<gene>
    <name evidence="3" type="ORF">LT679_02585</name>
</gene>
<sequence>MKKVCIALVLLFAGQTLRAQTDTSSADAVMSSLTAEEKPEDVIASFKATRLIFSQTTETVKKHNLNFLVTHRFGDIAGSEGGGSTLFGLDNSSDIFIGFEYGLTDNLDLQFGRSKYEQLIEAGFKYAVLHQKADGSMPFSLALAGKMGLKPYSVNTDVFDDYTNRINYMAQAIIARKFSSKLSVLISPTFVRNNLPFPFIDGNEKDYVAISAAARYKITKRFGLVVDYAHPFSSFRNNSTNPKFYDPLGVGFEVETGGHVFTLNFSNAKAISEMNYLSDTESSWGKGQYRLGFTISRMFDLGPKHNKNKKQSNY</sequence>
<dbReference type="RefSeq" id="WP_232175361.1">
    <property type="nucleotide sequence ID" value="NZ_JAJPWV010000001.1"/>
</dbReference>
<feature type="signal peptide" evidence="1">
    <location>
        <begin position="1"/>
        <end position="19"/>
    </location>
</feature>
<dbReference type="Pfam" id="PF19089">
    <property type="entry name" value="DUF5777"/>
    <property type="match status" value="1"/>
</dbReference>
<reference evidence="3 4" key="1">
    <citation type="submission" date="2021-12" db="EMBL/GenBank/DDBJ databases">
        <title>Mucilaginibacter roseus genome.</title>
        <authorList>
            <person name="Ferreira J.R."/>
            <person name="Newman J.D."/>
        </authorList>
    </citation>
    <scope>NUCLEOTIDE SEQUENCE [LARGE SCALE GENOMIC DNA]</scope>
    <source>
        <strain evidence="3 4">LMG 28454</strain>
    </source>
</reference>
<evidence type="ECO:0000313" key="3">
    <source>
        <dbReference type="EMBL" id="MCD8739477.1"/>
    </source>
</evidence>
<evidence type="ECO:0000313" key="4">
    <source>
        <dbReference type="Proteomes" id="UP001199919"/>
    </source>
</evidence>
<feature type="domain" description="DUF5777" evidence="2">
    <location>
        <begin position="46"/>
        <end position="299"/>
    </location>
</feature>
<dbReference type="Proteomes" id="UP001199919">
    <property type="component" value="Unassembled WGS sequence"/>
</dbReference>
<comment type="caution">
    <text evidence="3">The sequence shown here is derived from an EMBL/GenBank/DDBJ whole genome shotgun (WGS) entry which is preliminary data.</text>
</comment>
<evidence type="ECO:0000256" key="1">
    <source>
        <dbReference type="SAM" id="SignalP"/>
    </source>
</evidence>
<feature type="chain" id="PRO_5046702863" evidence="1">
    <location>
        <begin position="20"/>
        <end position="314"/>
    </location>
</feature>
<proteinExistence type="predicted"/>